<accession>A0AAN7ASM3</accession>
<feature type="signal peptide" evidence="1">
    <location>
        <begin position="1"/>
        <end position="16"/>
    </location>
</feature>
<feature type="chain" id="PRO_5042878275" evidence="1">
    <location>
        <begin position="17"/>
        <end position="193"/>
    </location>
</feature>
<reference evidence="2" key="1">
    <citation type="journal article" date="2023" name="Mol. Phylogenet. Evol.">
        <title>Genome-scale phylogeny and comparative genomics of the fungal order Sordariales.</title>
        <authorList>
            <person name="Hensen N."/>
            <person name="Bonometti L."/>
            <person name="Westerberg I."/>
            <person name="Brannstrom I.O."/>
            <person name="Guillou S."/>
            <person name="Cros-Aarteil S."/>
            <person name="Calhoun S."/>
            <person name="Haridas S."/>
            <person name="Kuo A."/>
            <person name="Mondo S."/>
            <person name="Pangilinan J."/>
            <person name="Riley R."/>
            <person name="LaButti K."/>
            <person name="Andreopoulos B."/>
            <person name="Lipzen A."/>
            <person name="Chen C."/>
            <person name="Yan M."/>
            <person name="Daum C."/>
            <person name="Ng V."/>
            <person name="Clum A."/>
            <person name="Steindorff A."/>
            <person name="Ohm R.A."/>
            <person name="Martin F."/>
            <person name="Silar P."/>
            <person name="Natvig D.O."/>
            <person name="Lalanne C."/>
            <person name="Gautier V."/>
            <person name="Ament-Velasquez S.L."/>
            <person name="Kruys A."/>
            <person name="Hutchinson M.I."/>
            <person name="Powell A.J."/>
            <person name="Barry K."/>
            <person name="Miller A.N."/>
            <person name="Grigoriev I.V."/>
            <person name="Debuchy R."/>
            <person name="Gladieux P."/>
            <person name="Hiltunen Thoren M."/>
            <person name="Johannesson H."/>
        </authorList>
    </citation>
    <scope>NUCLEOTIDE SEQUENCE</scope>
    <source>
        <strain evidence="2">CBS 315.58</strain>
    </source>
</reference>
<dbReference type="EMBL" id="MU863955">
    <property type="protein sequence ID" value="KAK4197873.1"/>
    <property type="molecule type" value="Genomic_DNA"/>
</dbReference>
<proteinExistence type="predicted"/>
<reference evidence="2" key="2">
    <citation type="submission" date="2023-05" db="EMBL/GenBank/DDBJ databases">
        <authorList>
            <consortium name="Lawrence Berkeley National Laboratory"/>
            <person name="Steindorff A."/>
            <person name="Hensen N."/>
            <person name="Bonometti L."/>
            <person name="Westerberg I."/>
            <person name="Brannstrom I.O."/>
            <person name="Guillou S."/>
            <person name="Cros-Aarteil S."/>
            <person name="Calhoun S."/>
            <person name="Haridas S."/>
            <person name="Kuo A."/>
            <person name="Mondo S."/>
            <person name="Pangilinan J."/>
            <person name="Riley R."/>
            <person name="Labutti K."/>
            <person name="Andreopoulos B."/>
            <person name="Lipzen A."/>
            <person name="Chen C."/>
            <person name="Yanf M."/>
            <person name="Daum C."/>
            <person name="Ng V."/>
            <person name="Clum A."/>
            <person name="Ohm R."/>
            <person name="Martin F."/>
            <person name="Silar P."/>
            <person name="Natvig D."/>
            <person name="Lalanne C."/>
            <person name="Gautier V."/>
            <person name="Ament-Velasquez S.L."/>
            <person name="Kruys A."/>
            <person name="Hutchinson M.I."/>
            <person name="Powell A.J."/>
            <person name="Barry K."/>
            <person name="Miller A.N."/>
            <person name="Grigoriev I.V."/>
            <person name="Debuchy R."/>
            <person name="Gladieux P."/>
            <person name="Thoren M.H."/>
            <person name="Johannesson H."/>
        </authorList>
    </citation>
    <scope>NUCLEOTIDE SEQUENCE</scope>
    <source>
        <strain evidence="2">CBS 315.58</strain>
    </source>
</reference>
<dbReference type="Proteomes" id="UP001303160">
    <property type="component" value="Unassembled WGS sequence"/>
</dbReference>
<evidence type="ECO:0000313" key="2">
    <source>
        <dbReference type="EMBL" id="KAK4197873.1"/>
    </source>
</evidence>
<evidence type="ECO:0000313" key="3">
    <source>
        <dbReference type="Proteomes" id="UP001303160"/>
    </source>
</evidence>
<name>A0AAN7ASM3_9PEZI</name>
<evidence type="ECO:0000256" key="1">
    <source>
        <dbReference type="SAM" id="SignalP"/>
    </source>
</evidence>
<comment type="caution">
    <text evidence="2">The sequence shown here is derived from an EMBL/GenBank/DDBJ whole genome shotgun (WGS) entry which is preliminary data.</text>
</comment>
<protein>
    <submittedName>
        <fullName evidence="2">Uncharacterized protein</fullName>
    </submittedName>
</protein>
<keyword evidence="1" id="KW-0732">Signal</keyword>
<sequence>MIISILVFLISTLVPGEMKCVFVTGKGYFIGREKNVPKGRTIVRFVVVVAMYVVLDKGRMRIVGMQQQAMVSWCSWLSRQSNTLKVSSSSLDEINHCLQSGTCDSDPFFLLVFFLSVLWWWWGSWWGSWWGAGEMGCGGIASLMPFSTEHSRDLPSAIRQMSCFYFLLLWWNMSCMYDQLVRGYSVLPRPSCQ</sequence>
<keyword evidence="3" id="KW-1185">Reference proteome</keyword>
<gene>
    <name evidence="2" type="ORF">QBC40DRAFT_99863</name>
</gene>
<dbReference type="AlphaFoldDB" id="A0AAN7ASM3"/>
<organism evidence="2 3">
    <name type="scientific">Triangularia verruculosa</name>
    <dbReference type="NCBI Taxonomy" id="2587418"/>
    <lineage>
        <taxon>Eukaryota</taxon>
        <taxon>Fungi</taxon>
        <taxon>Dikarya</taxon>
        <taxon>Ascomycota</taxon>
        <taxon>Pezizomycotina</taxon>
        <taxon>Sordariomycetes</taxon>
        <taxon>Sordariomycetidae</taxon>
        <taxon>Sordariales</taxon>
        <taxon>Podosporaceae</taxon>
        <taxon>Triangularia</taxon>
    </lineage>
</organism>